<feature type="active site" description="Nucleophile" evidence="7">
    <location>
        <position position="226"/>
    </location>
</feature>
<feature type="active site" description="Proton donor" evidence="7">
    <location>
        <position position="256"/>
    </location>
</feature>
<evidence type="ECO:0000313" key="11">
    <source>
        <dbReference type="Proteomes" id="UP000186341"/>
    </source>
</evidence>
<keyword evidence="3 8" id="KW-0479">Metal-binding</keyword>
<dbReference type="PANTHER" id="PTHR43447">
    <property type="entry name" value="ALPHA-AMYLASE"/>
    <property type="match status" value="1"/>
</dbReference>
<feature type="binding site" evidence="8">
    <location>
        <position position="195"/>
    </location>
    <ligand>
        <name>Ca(2+)</name>
        <dbReference type="ChEBI" id="CHEBI:29108"/>
        <label>1</label>
    </ligand>
</feature>
<keyword evidence="8" id="KW-0106">Calcium</keyword>
<dbReference type="AlphaFoldDB" id="A0A1U7NFN2"/>
<keyword evidence="11" id="KW-1185">Reference proteome</keyword>
<comment type="similarity">
    <text evidence="2">Belongs to the glycosyl hydrolase 13 family.</text>
</comment>
<accession>A0A1U7NFN2</accession>
<evidence type="ECO:0000256" key="6">
    <source>
        <dbReference type="ARBA" id="ARBA00023295"/>
    </source>
</evidence>
<evidence type="ECO:0000256" key="1">
    <source>
        <dbReference type="ARBA" id="ARBA00001913"/>
    </source>
</evidence>
<organism evidence="10 11">
    <name type="scientific">Ileibacterium valens</name>
    <dbReference type="NCBI Taxonomy" id="1862668"/>
    <lineage>
        <taxon>Bacteria</taxon>
        <taxon>Bacillati</taxon>
        <taxon>Bacillota</taxon>
        <taxon>Erysipelotrichia</taxon>
        <taxon>Erysipelotrichales</taxon>
        <taxon>Erysipelotrichaceae</taxon>
        <taxon>Ileibacterium</taxon>
    </lineage>
</organism>
<dbReference type="EMBL" id="MPJW01000139">
    <property type="protein sequence ID" value="OLU39233.1"/>
    <property type="molecule type" value="Genomic_DNA"/>
</dbReference>
<dbReference type="GO" id="GO:0005509">
    <property type="term" value="F:calcium ion binding"/>
    <property type="evidence" value="ECO:0007669"/>
    <property type="project" value="InterPro"/>
</dbReference>
<reference evidence="10 11" key="1">
    <citation type="submission" date="2016-11" db="EMBL/GenBank/DDBJ databases">
        <title>Description of two novel members of the family Erysipelotrichaceae: Ileibacterium lipovorans gen. nov., sp. nov. and Dubosiella newyorkensis, gen. nov., sp. nov.</title>
        <authorList>
            <person name="Cox L.M."/>
            <person name="Sohn J."/>
            <person name="Tyrrell K.L."/>
            <person name="Citron D.M."/>
            <person name="Lawson P.A."/>
            <person name="Patel N.B."/>
            <person name="Iizumi T."/>
            <person name="Perez-Perez G.I."/>
            <person name="Goldstein E.J."/>
            <person name="Blaser M.J."/>
        </authorList>
    </citation>
    <scope>NUCLEOTIDE SEQUENCE [LARGE SCALE GENOMIC DNA]</scope>
    <source>
        <strain evidence="10 11">NYU-BL-A3</strain>
    </source>
</reference>
<dbReference type="Gene3D" id="3.20.20.80">
    <property type="entry name" value="Glycosidases"/>
    <property type="match status" value="1"/>
</dbReference>
<dbReference type="NCBIfam" id="NF006969">
    <property type="entry name" value="PRK09441.1-2"/>
    <property type="match status" value="1"/>
</dbReference>
<comment type="cofactor">
    <cofactor evidence="1">
        <name>Ca(2+)</name>
        <dbReference type="ChEBI" id="CHEBI:29108"/>
    </cofactor>
</comment>
<feature type="binding site" evidence="8">
    <location>
        <position position="189"/>
    </location>
    <ligand>
        <name>Ca(2+)</name>
        <dbReference type="ChEBI" id="CHEBI:29108"/>
        <label>1</label>
    </ligand>
</feature>
<evidence type="ECO:0000256" key="7">
    <source>
        <dbReference type="PIRSR" id="PIRSR001021-1"/>
    </source>
</evidence>
<dbReference type="PIRSF" id="PIRSF001021">
    <property type="entry name" value="Alph-amls_thrmst"/>
    <property type="match status" value="1"/>
</dbReference>
<dbReference type="InterPro" id="IPR017853">
    <property type="entry name" value="GH"/>
</dbReference>
<dbReference type="InterPro" id="IPR013776">
    <property type="entry name" value="A-amylase_thermo"/>
</dbReference>
<dbReference type="NCBIfam" id="NF006968">
    <property type="entry name" value="PRK09441.1-1"/>
    <property type="match status" value="1"/>
</dbReference>
<dbReference type="GO" id="GO:0004553">
    <property type="term" value="F:hydrolase activity, hydrolyzing O-glycosyl compounds"/>
    <property type="evidence" value="ECO:0007669"/>
    <property type="project" value="InterPro"/>
</dbReference>
<evidence type="ECO:0000256" key="3">
    <source>
        <dbReference type="ARBA" id="ARBA00022723"/>
    </source>
</evidence>
<feature type="binding site" evidence="8">
    <location>
        <position position="99"/>
    </location>
    <ligand>
        <name>Ca(2+)</name>
        <dbReference type="ChEBI" id="CHEBI:29108"/>
        <label>1</label>
    </ligand>
</feature>
<evidence type="ECO:0000313" key="10">
    <source>
        <dbReference type="EMBL" id="OLU39233.1"/>
    </source>
</evidence>
<feature type="binding site" evidence="8">
    <location>
        <position position="197"/>
    </location>
    <ligand>
        <name>Ca(2+)</name>
        <dbReference type="ChEBI" id="CHEBI:29108"/>
        <label>2</label>
    </ligand>
</feature>
<gene>
    <name evidence="10" type="ORF">BO222_07000</name>
</gene>
<dbReference type="SMART" id="SM00642">
    <property type="entry name" value="Aamy"/>
    <property type="match status" value="1"/>
</dbReference>
<evidence type="ECO:0000259" key="9">
    <source>
        <dbReference type="SMART" id="SM00642"/>
    </source>
</evidence>
<dbReference type="GO" id="GO:0005975">
    <property type="term" value="P:carbohydrate metabolic process"/>
    <property type="evidence" value="ECO:0007669"/>
    <property type="project" value="InterPro"/>
</dbReference>
<proteinExistence type="inferred from homology"/>
<feature type="domain" description="Glycosyl hydrolase family 13 catalytic" evidence="9">
    <location>
        <begin position="1"/>
        <end position="382"/>
    </location>
</feature>
<sequence length="494" mass="57514">MMQYFEWYVPADGSLYKKLASEAGYLAQIGIDRVWMPPAGKGYLGRNDVGYGVYDLYDLGEFRQKGTQSTKYGTRKQLEKTISTLQKKNIQVLADIVFNHRMGGDELEDVMASTVDTWNRNNVIKGLHKVRTWTRFTFPGRNGKYSSFIWNASHFTGTDFDELSGEHNILLFENKHWNEHVSGENGNYDYIMGCDVDFTNREVTDELYNWGRWFTKTMQIDGFRLDALKNIDSSFFNGWLSEMHKFGNHPNIAIGEYWSGNLWELKKYLNDCNHCMSLMDVPLHYRLQQASNSNGTFDIRNLFRDTLTDSEPDYACAFVDNHDTQPHQALESWVLDWFKPQAYASILLYKCKEPIVFYGDYYGLPNDGKPPVPFLKEMIWIRQNLLSDNIIDLFDDDPQKACWMAYSKTPVLVIYTIADWKEKRFCEPNYAGRIMRDALHPEHTETFDENGNIRITCPPGSLSAYIEDKDYTRMLKGIKPKKTLRELITKKKKS</sequence>
<evidence type="ECO:0000256" key="2">
    <source>
        <dbReference type="ARBA" id="ARBA00008061"/>
    </source>
</evidence>
<dbReference type="SUPFAM" id="SSF51445">
    <property type="entry name" value="(Trans)glycosidases"/>
    <property type="match status" value="1"/>
</dbReference>
<keyword evidence="4" id="KW-0378">Hydrolase</keyword>
<evidence type="ECO:0000256" key="8">
    <source>
        <dbReference type="PIRSR" id="PIRSR001021-2"/>
    </source>
</evidence>
<evidence type="ECO:0000256" key="4">
    <source>
        <dbReference type="ARBA" id="ARBA00022801"/>
    </source>
</evidence>
<dbReference type="Proteomes" id="UP000186341">
    <property type="component" value="Unassembled WGS sequence"/>
</dbReference>
<dbReference type="CDD" id="cd11318">
    <property type="entry name" value="AmyAc_bac_fung_AmyA"/>
    <property type="match status" value="1"/>
</dbReference>
<feature type="binding site" evidence="8">
    <location>
        <position position="295"/>
    </location>
    <ligand>
        <name>Ca(2+)</name>
        <dbReference type="ChEBI" id="CHEBI:29108"/>
        <label>3</label>
    </ligand>
</feature>
<protein>
    <recommendedName>
        <fullName evidence="9">Glycosyl hydrolase family 13 catalytic domain-containing protein</fullName>
    </recommendedName>
</protein>
<keyword evidence="5" id="KW-0119">Carbohydrate metabolism</keyword>
<dbReference type="InterPro" id="IPR006047">
    <property type="entry name" value="GH13_cat_dom"/>
</dbReference>
<dbReference type="Pfam" id="PF00128">
    <property type="entry name" value="Alpha-amylase"/>
    <property type="match status" value="1"/>
</dbReference>
<keyword evidence="6" id="KW-0326">Glycosidase</keyword>
<comment type="caution">
    <text evidence="10">The sequence shown here is derived from an EMBL/GenBank/DDBJ whole genome shotgun (WGS) entry which is preliminary data.</text>
</comment>
<dbReference type="Gene3D" id="2.40.30.140">
    <property type="match status" value="1"/>
</dbReference>
<name>A0A1U7NFN2_9FIRM</name>
<evidence type="ECO:0000256" key="5">
    <source>
        <dbReference type="ARBA" id="ARBA00023277"/>
    </source>
</evidence>